<dbReference type="PANTHER" id="PTHR12756">
    <property type="entry name" value="CYTOSOLIC CARBOXYPEPTIDASE"/>
    <property type="match status" value="1"/>
</dbReference>
<feature type="compositionally biased region" description="Polar residues" evidence="13">
    <location>
        <begin position="818"/>
        <end position="844"/>
    </location>
</feature>
<dbReference type="OrthoDB" id="10253041at2759"/>
<dbReference type="InterPro" id="IPR050821">
    <property type="entry name" value="Cytosolic_carboxypeptidase"/>
</dbReference>
<evidence type="ECO:0000256" key="11">
    <source>
        <dbReference type="ARBA" id="ARBA00026108"/>
    </source>
</evidence>
<evidence type="ECO:0000313" key="16">
    <source>
        <dbReference type="Proteomes" id="UP000053825"/>
    </source>
</evidence>
<evidence type="ECO:0000256" key="10">
    <source>
        <dbReference type="ARBA" id="ARBA00024524"/>
    </source>
</evidence>
<dbReference type="EC" id="3.4.17.24" evidence="11"/>
<dbReference type="AlphaFoldDB" id="A0A0L7RGR2"/>
<evidence type="ECO:0000256" key="2">
    <source>
        <dbReference type="ARBA" id="ARBA00004496"/>
    </source>
</evidence>
<evidence type="ECO:0000256" key="8">
    <source>
        <dbReference type="ARBA" id="ARBA00022833"/>
    </source>
</evidence>
<evidence type="ECO:0000259" key="14">
    <source>
        <dbReference type="PROSITE" id="PS52035"/>
    </source>
</evidence>
<evidence type="ECO:0000256" key="3">
    <source>
        <dbReference type="ARBA" id="ARBA00005988"/>
    </source>
</evidence>
<sequence>MANPGDYISCGGFAFYNNFDSANLSRVELVKEPEILEKDGCESENKSCKSSNSEDTADYEFNLWTKHDCHGTQFQNNNRTWFYFGVKASTPGACVKFNIVNLNKQVKMFSQGMCPVFKIVPGHLHWERIRDRPTYTLDQKGSDFTLSFTYAIPENPKAMTYFAFTYPFSYNDLQNYLRRVEARVSKRAITSADDVYYHRECAIKSLEGRRMDLITISSFHNISTEREDRLNNMFPDKNEERPFKFWDKKVIFISARVHPGETPSSFVFNGFLNFLVNREDQIAAHLRRLYVFKLIPMLNPDGVARGHYRMDTRGVNLNRVYLNPSLKDHPTIYAARTLIRYYHYSYQLPKEDETSNMCLGNGENTLTIIDSSCAIANIVRDTTTRLLQQVTLMTLDEKHKDQPEIFQECALPKTNLDDMPQGGGEGLCNKAEESNNSVELKSDKKTYTAVGIGQLPKEDSGLYLYIDFHGHASKKGVFMYGNYFDNVEDTIMCMLLPKLMSINNPNFHFSSCNFTERNMYIIDKKDGMSREGSGRVAVYKLTGLIRSYTLECNYNSGRIVNTIPARVRDGVNKPVTSMFVPPKYTPAVFEAVGAALGPSILDLTNNNPNSRLPNSQYRSLRGVRSCLKLAYVNSLSSPNGKTLHKDDNNIIPSDSYNLKDIESQISNSSGSKNSLKSDTSLVKKPCIIRRTTSLYTAVKRIKNNKKPRQTLTRRPLKSQCVSNIENGSKLPIIGPKNVVKSFLKSSENRLKNSCFGCINDSSEVQIRDIQYVNKKLVTTNKLSKMALSSEETAIVKHGAKRLKIVSTRMNKGRPEVGESSNNSPEATKSLSKTILLSNKPNARGTSKAIKKHCHKIEQNKSKSSKSKKSVEIV</sequence>
<evidence type="ECO:0000256" key="5">
    <source>
        <dbReference type="ARBA" id="ARBA00022670"/>
    </source>
</evidence>
<organism evidence="15 16">
    <name type="scientific">Habropoda laboriosa</name>
    <dbReference type="NCBI Taxonomy" id="597456"/>
    <lineage>
        <taxon>Eukaryota</taxon>
        <taxon>Metazoa</taxon>
        <taxon>Ecdysozoa</taxon>
        <taxon>Arthropoda</taxon>
        <taxon>Hexapoda</taxon>
        <taxon>Insecta</taxon>
        <taxon>Pterygota</taxon>
        <taxon>Neoptera</taxon>
        <taxon>Endopterygota</taxon>
        <taxon>Hymenoptera</taxon>
        <taxon>Apocrita</taxon>
        <taxon>Aculeata</taxon>
        <taxon>Apoidea</taxon>
        <taxon>Anthophila</taxon>
        <taxon>Apidae</taxon>
        <taxon>Habropoda</taxon>
    </lineage>
</organism>
<reference evidence="15 16" key="1">
    <citation type="submission" date="2015-07" db="EMBL/GenBank/DDBJ databases">
        <title>The genome of Habropoda laboriosa.</title>
        <authorList>
            <person name="Pan H."/>
            <person name="Kapheim K."/>
        </authorList>
    </citation>
    <scope>NUCLEOTIDE SEQUENCE [LARGE SCALE GENOMIC DNA]</scope>
    <source>
        <strain evidence="15">0110345459</strain>
    </source>
</reference>
<keyword evidence="8" id="KW-0862">Zinc</keyword>
<dbReference type="Gene3D" id="3.40.630.10">
    <property type="entry name" value="Zn peptidases"/>
    <property type="match status" value="2"/>
</dbReference>
<evidence type="ECO:0000256" key="13">
    <source>
        <dbReference type="SAM" id="MobiDB-lite"/>
    </source>
</evidence>
<evidence type="ECO:0000313" key="15">
    <source>
        <dbReference type="EMBL" id="KOC70019.1"/>
    </source>
</evidence>
<dbReference type="InterPro" id="IPR034286">
    <property type="entry name" value="M14_AGBL5-like"/>
</dbReference>
<comment type="subcellular location">
    <subcellularLocation>
        <location evidence="2">Cytoplasm</location>
    </subcellularLocation>
</comment>
<dbReference type="STRING" id="597456.A0A0L7RGR2"/>
<dbReference type="GO" id="GO:0008270">
    <property type="term" value="F:zinc ion binding"/>
    <property type="evidence" value="ECO:0007669"/>
    <property type="project" value="InterPro"/>
</dbReference>
<evidence type="ECO:0000256" key="6">
    <source>
        <dbReference type="ARBA" id="ARBA00022723"/>
    </source>
</evidence>
<keyword evidence="5" id="KW-0645">Protease</keyword>
<dbReference type="Pfam" id="PF00246">
    <property type="entry name" value="Peptidase_M14"/>
    <property type="match status" value="1"/>
</dbReference>
<protein>
    <recommendedName>
        <fullName evidence="11">tubulin-glutamate carboxypeptidase</fullName>
        <ecNumber evidence="11">3.4.17.24</ecNumber>
    </recommendedName>
</protein>
<keyword evidence="9" id="KW-0482">Metalloprotease</keyword>
<comment type="cofactor">
    <cofactor evidence="1">
        <name>Zn(2+)</name>
        <dbReference type="ChEBI" id="CHEBI:29105"/>
    </cofactor>
</comment>
<dbReference type="Gene3D" id="2.60.40.3120">
    <property type="match status" value="1"/>
</dbReference>
<evidence type="ECO:0000256" key="1">
    <source>
        <dbReference type="ARBA" id="ARBA00001947"/>
    </source>
</evidence>
<accession>A0A0L7RGR2</accession>
<dbReference type="EMBL" id="KQ414596">
    <property type="protein sequence ID" value="KOC70019.1"/>
    <property type="molecule type" value="Genomic_DNA"/>
</dbReference>
<dbReference type="PROSITE" id="PS52035">
    <property type="entry name" value="PEPTIDASE_M14"/>
    <property type="match status" value="1"/>
</dbReference>
<keyword evidence="15" id="KW-0121">Carboxypeptidase</keyword>
<evidence type="ECO:0000256" key="7">
    <source>
        <dbReference type="ARBA" id="ARBA00022801"/>
    </source>
</evidence>
<keyword evidence="7" id="KW-0378">Hydrolase</keyword>
<keyword evidence="16" id="KW-1185">Reference proteome</keyword>
<comment type="similarity">
    <text evidence="3 12">Belongs to the peptidase M14 family.</text>
</comment>
<feature type="active site" description="Proton donor/acceptor" evidence="12">
    <location>
        <position position="551"/>
    </location>
</feature>
<dbReference type="PANTHER" id="PTHR12756:SF12">
    <property type="entry name" value="CYTOSOLIC CARBOXYPEPTIDASE-LIKE PROTEIN 5"/>
    <property type="match status" value="1"/>
</dbReference>
<dbReference type="CDD" id="cd06236">
    <property type="entry name" value="M14_AGBL5_like"/>
    <property type="match status" value="1"/>
</dbReference>
<evidence type="ECO:0000256" key="9">
    <source>
        <dbReference type="ARBA" id="ARBA00023049"/>
    </source>
</evidence>
<name>A0A0L7RGR2_9HYME</name>
<proteinExistence type="inferred from homology"/>
<dbReference type="Proteomes" id="UP000053825">
    <property type="component" value="Unassembled WGS sequence"/>
</dbReference>
<evidence type="ECO:0000256" key="4">
    <source>
        <dbReference type="ARBA" id="ARBA00022490"/>
    </source>
</evidence>
<dbReference type="GO" id="GO:0004181">
    <property type="term" value="F:metallocarboxypeptidase activity"/>
    <property type="evidence" value="ECO:0007669"/>
    <property type="project" value="InterPro"/>
</dbReference>
<comment type="catalytic activity">
    <reaction evidence="10">
        <text>C-terminal L-alpha-aminoacyl-L-glutamyl-L-glutamyl-[tubulin] + H2O = C-terminal L-alpha-aminoacyl-L-glutamyl-[tubulin] + L-glutamate</text>
        <dbReference type="Rhea" id="RHEA:63792"/>
        <dbReference type="Rhea" id="RHEA-COMP:16435"/>
        <dbReference type="Rhea" id="RHEA-COMP:16436"/>
        <dbReference type="ChEBI" id="CHEBI:15377"/>
        <dbReference type="ChEBI" id="CHEBI:29985"/>
        <dbReference type="ChEBI" id="CHEBI:149555"/>
        <dbReference type="ChEBI" id="CHEBI:149556"/>
        <dbReference type="EC" id="3.4.17.24"/>
    </reaction>
    <physiologicalReaction direction="left-to-right" evidence="10">
        <dbReference type="Rhea" id="RHEA:63793"/>
    </physiologicalReaction>
</comment>
<dbReference type="GO" id="GO:0006508">
    <property type="term" value="P:proteolysis"/>
    <property type="evidence" value="ECO:0007669"/>
    <property type="project" value="UniProtKB-KW"/>
</dbReference>
<feature type="region of interest" description="Disordered" evidence="13">
    <location>
        <begin position="809"/>
        <end position="873"/>
    </location>
</feature>
<dbReference type="GO" id="GO:0005737">
    <property type="term" value="C:cytoplasm"/>
    <property type="evidence" value="ECO:0007669"/>
    <property type="project" value="UniProtKB-SubCell"/>
</dbReference>
<dbReference type="InterPro" id="IPR000834">
    <property type="entry name" value="Peptidase_M14"/>
</dbReference>
<evidence type="ECO:0000256" key="12">
    <source>
        <dbReference type="PROSITE-ProRule" id="PRU01379"/>
    </source>
</evidence>
<gene>
    <name evidence="15" type="ORF">WH47_08280</name>
</gene>
<keyword evidence="6" id="KW-0479">Metal-binding</keyword>
<keyword evidence="4" id="KW-0963">Cytoplasm</keyword>
<dbReference type="SUPFAM" id="SSF53187">
    <property type="entry name" value="Zn-dependent exopeptidases"/>
    <property type="match status" value="1"/>
</dbReference>
<feature type="domain" description="Peptidase M14" evidence="14">
    <location>
        <begin position="166"/>
        <end position="604"/>
    </location>
</feature>